<organism evidence="1 2">
    <name type="scientific">Paenibacillus antarcticus</name>
    <dbReference type="NCBI Taxonomy" id="253703"/>
    <lineage>
        <taxon>Bacteria</taxon>
        <taxon>Bacillati</taxon>
        <taxon>Bacillota</taxon>
        <taxon>Bacilli</taxon>
        <taxon>Bacillales</taxon>
        <taxon>Paenibacillaceae</taxon>
        <taxon>Paenibacillus</taxon>
    </lineage>
</organism>
<name>A0A168KCM5_9BACL</name>
<dbReference type="RefSeq" id="WP_068652555.1">
    <property type="nucleotide sequence ID" value="NZ_CP043611.1"/>
</dbReference>
<protein>
    <recommendedName>
        <fullName evidence="3">Cell shape determination protein CcmA</fullName>
    </recommendedName>
</protein>
<evidence type="ECO:0008006" key="3">
    <source>
        <dbReference type="Google" id="ProtNLM"/>
    </source>
</evidence>
<gene>
    <name evidence="1" type="ORF">PBAT_20880</name>
</gene>
<dbReference type="AlphaFoldDB" id="A0A168KCM5"/>
<proteinExistence type="predicted"/>
<keyword evidence="2" id="KW-1185">Reference proteome</keyword>
<comment type="caution">
    <text evidence="1">The sequence shown here is derived from an EMBL/GenBank/DDBJ whole genome shotgun (WGS) entry which is preliminary data.</text>
</comment>
<accession>A0A168KCM5</accession>
<sequence length="242" mass="26162">MEQKQQPRNDLNISGIGRMGGGVFKDVKIDGMGKIGGDIDCLAFTSNGTVGVEGSLQAESMNINGTAKVEGTATLDKMVIGGMSTFDDNVYCRSVVINGRVTFGESLKSDKVEVGGILKAKGDVQCETFSVKGHFTIGGLLNADHVDIKLNLPCSAQEIGGEHIVVRKWKSPRFWEQIQHGFSIRLKAHNIEGNHIDLEYAEVDTVRGNDVSIGPGCTIRLVEYKNTIHLDPESKVGSCVRI</sequence>
<dbReference type="Proteomes" id="UP000077355">
    <property type="component" value="Unassembled WGS sequence"/>
</dbReference>
<dbReference type="EMBL" id="LVJI01000044">
    <property type="protein sequence ID" value="OAB41837.1"/>
    <property type="molecule type" value="Genomic_DNA"/>
</dbReference>
<reference evidence="1 2" key="1">
    <citation type="submission" date="2016-03" db="EMBL/GenBank/DDBJ databases">
        <title>Draft genome sequence of Paenibacillus antarcticus CECT 5836.</title>
        <authorList>
            <person name="Shin S.-K."/>
            <person name="Yi H."/>
        </authorList>
    </citation>
    <scope>NUCLEOTIDE SEQUENCE [LARGE SCALE GENOMIC DNA]</scope>
    <source>
        <strain evidence="1 2">CECT 5836</strain>
    </source>
</reference>
<dbReference type="OrthoDB" id="1730007at2"/>
<evidence type="ECO:0000313" key="2">
    <source>
        <dbReference type="Proteomes" id="UP000077355"/>
    </source>
</evidence>
<evidence type="ECO:0000313" key="1">
    <source>
        <dbReference type="EMBL" id="OAB41837.1"/>
    </source>
</evidence>